<sequence>MSITFMGKIKSRKRVISRLDLLTSPAHPRQVLQLAQSVVTQQICLCPHYSGPPIVNPPYSPPLAAVHISIQWSMQHSVTVPLKEQHSGFCTFRDQSAAEDAASRTVQTTYRPHNNIKLVVIQDPLVLKHERCMENKFEKSRNHVLHTSQGSTVSHHLSSPVCYVRNQQKRRSW</sequence>
<proteinExistence type="predicted"/>
<organism evidence="1 2">
    <name type="scientific">Mycena albidolilacea</name>
    <dbReference type="NCBI Taxonomy" id="1033008"/>
    <lineage>
        <taxon>Eukaryota</taxon>
        <taxon>Fungi</taxon>
        <taxon>Dikarya</taxon>
        <taxon>Basidiomycota</taxon>
        <taxon>Agaricomycotina</taxon>
        <taxon>Agaricomycetes</taxon>
        <taxon>Agaricomycetidae</taxon>
        <taxon>Agaricales</taxon>
        <taxon>Marasmiineae</taxon>
        <taxon>Mycenaceae</taxon>
        <taxon>Mycena</taxon>
    </lineage>
</organism>
<dbReference type="AlphaFoldDB" id="A0AAD7AM13"/>
<dbReference type="Proteomes" id="UP001218218">
    <property type="component" value="Unassembled WGS sequence"/>
</dbReference>
<protein>
    <submittedName>
        <fullName evidence="1">Uncharacterized protein</fullName>
    </submittedName>
</protein>
<evidence type="ECO:0000313" key="1">
    <source>
        <dbReference type="EMBL" id="KAJ7362542.1"/>
    </source>
</evidence>
<dbReference type="EMBL" id="JARIHO010000004">
    <property type="protein sequence ID" value="KAJ7362542.1"/>
    <property type="molecule type" value="Genomic_DNA"/>
</dbReference>
<keyword evidence="2" id="KW-1185">Reference proteome</keyword>
<name>A0AAD7AM13_9AGAR</name>
<evidence type="ECO:0000313" key="2">
    <source>
        <dbReference type="Proteomes" id="UP001218218"/>
    </source>
</evidence>
<reference evidence="1" key="1">
    <citation type="submission" date="2023-03" db="EMBL/GenBank/DDBJ databases">
        <title>Massive genome expansion in bonnet fungi (Mycena s.s.) driven by repeated elements and novel gene families across ecological guilds.</title>
        <authorList>
            <consortium name="Lawrence Berkeley National Laboratory"/>
            <person name="Harder C.B."/>
            <person name="Miyauchi S."/>
            <person name="Viragh M."/>
            <person name="Kuo A."/>
            <person name="Thoen E."/>
            <person name="Andreopoulos B."/>
            <person name="Lu D."/>
            <person name="Skrede I."/>
            <person name="Drula E."/>
            <person name="Henrissat B."/>
            <person name="Morin E."/>
            <person name="Kohler A."/>
            <person name="Barry K."/>
            <person name="LaButti K."/>
            <person name="Morin E."/>
            <person name="Salamov A."/>
            <person name="Lipzen A."/>
            <person name="Mereny Z."/>
            <person name="Hegedus B."/>
            <person name="Baldrian P."/>
            <person name="Stursova M."/>
            <person name="Weitz H."/>
            <person name="Taylor A."/>
            <person name="Grigoriev I.V."/>
            <person name="Nagy L.G."/>
            <person name="Martin F."/>
            <person name="Kauserud H."/>
        </authorList>
    </citation>
    <scope>NUCLEOTIDE SEQUENCE</scope>
    <source>
        <strain evidence="1">CBHHK002</strain>
    </source>
</reference>
<accession>A0AAD7AM13</accession>
<comment type="caution">
    <text evidence="1">The sequence shown here is derived from an EMBL/GenBank/DDBJ whole genome shotgun (WGS) entry which is preliminary data.</text>
</comment>
<gene>
    <name evidence="1" type="ORF">DFH08DRAFT_799567</name>
</gene>